<accession>A0A4Z2IGR5</accession>
<reference evidence="2 3" key="1">
    <citation type="submission" date="2019-03" db="EMBL/GenBank/DDBJ databases">
        <title>First draft genome of Liparis tanakae, snailfish: a comprehensive survey of snailfish specific genes.</title>
        <authorList>
            <person name="Kim W."/>
            <person name="Song I."/>
            <person name="Jeong J.-H."/>
            <person name="Kim D."/>
            <person name="Kim S."/>
            <person name="Ryu S."/>
            <person name="Song J.Y."/>
            <person name="Lee S.K."/>
        </authorList>
    </citation>
    <scope>NUCLEOTIDE SEQUENCE [LARGE SCALE GENOMIC DNA]</scope>
    <source>
        <tissue evidence="2">Muscle</tissue>
    </source>
</reference>
<dbReference type="AlphaFoldDB" id="A0A4Z2IGR5"/>
<evidence type="ECO:0000313" key="3">
    <source>
        <dbReference type="Proteomes" id="UP000314294"/>
    </source>
</evidence>
<proteinExistence type="predicted"/>
<feature type="region of interest" description="Disordered" evidence="1">
    <location>
        <begin position="86"/>
        <end position="106"/>
    </location>
</feature>
<organism evidence="2 3">
    <name type="scientific">Liparis tanakae</name>
    <name type="common">Tanaka's snailfish</name>
    <dbReference type="NCBI Taxonomy" id="230148"/>
    <lineage>
        <taxon>Eukaryota</taxon>
        <taxon>Metazoa</taxon>
        <taxon>Chordata</taxon>
        <taxon>Craniata</taxon>
        <taxon>Vertebrata</taxon>
        <taxon>Euteleostomi</taxon>
        <taxon>Actinopterygii</taxon>
        <taxon>Neopterygii</taxon>
        <taxon>Teleostei</taxon>
        <taxon>Neoteleostei</taxon>
        <taxon>Acanthomorphata</taxon>
        <taxon>Eupercaria</taxon>
        <taxon>Perciformes</taxon>
        <taxon>Cottioidei</taxon>
        <taxon>Cottales</taxon>
        <taxon>Liparidae</taxon>
        <taxon>Liparis</taxon>
    </lineage>
</organism>
<evidence type="ECO:0000256" key="1">
    <source>
        <dbReference type="SAM" id="MobiDB-lite"/>
    </source>
</evidence>
<dbReference type="Proteomes" id="UP000314294">
    <property type="component" value="Unassembled WGS sequence"/>
</dbReference>
<sequence length="106" mass="11720">MSICVFELKVEVKQDIDLVAILVDVLWPEGLTRRSYFVCEVFEDGTAVLPRVDVPGFGGNIGGTNLAHLYEQTCDFIIERREGLAEGHQAGQDGHEEGETLCTSQH</sequence>
<dbReference type="EMBL" id="SRLO01000088">
    <property type="protein sequence ID" value="TNN76997.1"/>
    <property type="molecule type" value="Genomic_DNA"/>
</dbReference>
<evidence type="ECO:0000313" key="2">
    <source>
        <dbReference type="EMBL" id="TNN76997.1"/>
    </source>
</evidence>
<gene>
    <name evidence="2" type="ORF">EYF80_012843</name>
</gene>
<keyword evidence="3" id="KW-1185">Reference proteome</keyword>
<comment type="caution">
    <text evidence="2">The sequence shown here is derived from an EMBL/GenBank/DDBJ whole genome shotgun (WGS) entry which is preliminary data.</text>
</comment>
<name>A0A4Z2IGR5_9TELE</name>
<protein>
    <submittedName>
        <fullName evidence="2">Uncharacterized protein</fullName>
    </submittedName>
</protein>